<name>A0A016RUL9_9BILA</name>
<evidence type="ECO:0000313" key="2">
    <source>
        <dbReference type="Proteomes" id="UP000024635"/>
    </source>
</evidence>
<comment type="caution">
    <text evidence="1">The sequence shown here is derived from an EMBL/GenBank/DDBJ whole genome shotgun (WGS) entry which is preliminary data.</text>
</comment>
<protein>
    <submittedName>
        <fullName evidence="1">Uncharacterized protein</fullName>
    </submittedName>
</protein>
<dbReference type="EMBL" id="JARK01001709">
    <property type="protein sequence ID" value="EYB81822.1"/>
    <property type="molecule type" value="Genomic_DNA"/>
</dbReference>
<dbReference type="AlphaFoldDB" id="A0A016RUL9"/>
<keyword evidence="2" id="KW-1185">Reference proteome</keyword>
<evidence type="ECO:0000313" key="1">
    <source>
        <dbReference type="EMBL" id="EYB81822.1"/>
    </source>
</evidence>
<accession>A0A016RUL9</accession>
<reference evidence="2" key="1">
    <citation type="journal article" date="2015" name="Nat. Genet.">
        <title>The genome and transcriptome of the zoonotic hookworm Ancylostoma ceylanicum identify infection-specific gene families.</title>
        <authorList>
            <person name="Schwarz E.M."/>
            <person name="Hu Y."/>
            <person name="Antoshechkin I."/>
            <person name="Miller M.M."/>
            <person name="Sternberg P.W."/>
            <person name="Aroian R.V."/>
        </authorList>
    </citation>
    <scope>NUCLEOTIDE SEQUENCE</scope>
    <source>
        <strain evidence="2">HY135</strain>
    </source>
</reference>
<gene>
    <name evidence="1" type="primary">Acey_s0373.g175</name>
    <name evidence="1" type="ORF">Y032_0373g175</name>
</gene>
<sequence length="69" mass="7751">MANVAVDERDRSALTAIDSSAEFPKGRKTRKEARSNCLRVKNEEVLKESGVKMANSLKSANNERSRRRS</sequence>
<organism evidence="1 2">
    <name type="scientific">Ancylostoma ceylanicum</name>
    <dbReference type="NCBI Taxonomy" id="53326"/>
    <lineage>
        <taxon>Eukaryota</taxon>
        <taxon>Metazoa</taxon>
        <taxon>Ecdysozoa</taxon>
        <taxon>Nematoda</taxon>
        <taxon>Chromadorea</taxon>
        <taxon>Rhabditida</taxon>
        <taxon>Rhabditina</taxon>
        <taxon>Rhabditomorpha</taxon>
        <taxon>Strongyloidea</taxon>
        <taxon>Ancylostomatidae</taxon>
        <taxon>Ancylostomatinae</taxon>
        <taxon>Ancylostoma</taxon>
    </lineage>
</organism>
<proteinExistence type="predicted"/>
<dbReference type="Proteomes" id="UP000024635">
    <property type="component" value="Unassembled WGS sequence"/>
</dbReference>